<dbReference type="Proteomes" id="UP000732619">
    <property type="component" value="Unassembled WGS sequence"/>
</dbReference>
<evidence type="ECO:0000313" key="2">
    <source>
        <dbReference type="Proteomes" id="UP000732619"/>
    </source>
</evidence>
<organism evidence="1 2">
    <name type="scientific">Methanobrevibacter olleyae</name>
    <dbReference type="NCBI Taxonomy" id="294671"/>
    <lineage>
        <taxon>Archaea</taxon>
        <taxon>Methanobacteriati</taxon>
        <taxon>Methanobacteriota</taxon>
        <taxon>Methanomada group</taxon>
        <taxon>Methanobacteria</taxon>
        <taxon>Methanobacteriales</taxon>
        <taxon>Methanobacteriaceae</taxon>
        <taxon>Methanobrevibacter</taxon>
    </lineage>
</organism>
<comment type="caution">
    <text evidence="1">The sequence shown here is derived from an EMBL/GenBank/DDBJ whole genome shotgun (WGS) entry which is preliminary data.</text>
</comment>
<gene>
    <name evidence="1" type="ORF">E7Z75_00495</name>
</gene>
<dbReference type="Gene3D" id="2.60.120.1140">
    <property type="entry name" value="Protein of unknown function DUF192"/>
    <property type="match status" value="1"/>
</dbReference>
<dbReference type="EMBL" id="SUTG01000001">
    <property type="protein sequence ID" value="MBE6511616.1"/>
    <property type="molecule type" value="Genomic_DNA"/>
</dbReference>
<sequence>MDNKLKNNENKTNKNLKSMTLIKSNEEIAKIRIANTFFSRLIGLMFKKNAKDPLLFEIPKRINKKERSSIHSFFMRFDMVLVFSDESHMVYEIAELKPWNYYIPKKPAKYIVEFDKREFNDCLKIGDEIEIK</sequence>
<dbReference type="AlphaFoldDB" id="A0A8T3VUB3"/>
<dbReference type="InterPro" id="IPR003795">
    <property type="entry name" value="DUF192"/>
</dbReference>
<protein>
    <recommendedName>
        <fullName evidence="3">DUF192 domain-containing protein</fullName>
    </recommendedName>
</protein>
<dbReference type="InterPro" id="IPR038695">
    <property type="entry name" value="Saro_0823-like_sf"/>
</dbReference>
<reference evidence="1" key="1">
    <citation type="submission" date="2019-04" db="EMBL/GenBank/DDBJ databases">
        <title>Evolution of Biomass-Degrading Anaerobic Consortia Revealed by Metagenomics.</title>
        <authorList>
            <person name="Peng X."/>
        </authorList>
    </citation>
    <scope>NUCLEOTIDE SEQUENCE</scope>
    <source>
        <strain evidence="1">SIG14</strain>
    </source>
</reference>
<proteinExistence type="predicted"/>
<evidence type="ECO:0008006" key="3">
    <source>
        <dbReference type="Google" id="ProtNLM"/>
    </source>
</evidence>
<dbReference type="Pfam" id="PF02643">
    <property type="entry name" value="DUF192"/>
    <property type="match status" value="1"/>
</dbReference>
<evidence type="ECO:0000313" key="1">
    <source>
        <dbReference type="EMBL" id="MBE6511616.1"/>
    </source>
</evidence>
<name>A0A8T3VUB3_METOL</name>
<accession>A0A8T3VUB3</accession>